<dbReference type="Proteomes" id="UP001059607">
    <property type="component" value="Chromosome"/>
</dbReference>
<keyword evidence="4" id="KW-1185">Reference proteome</keyword>
<gene>
    <name evidence="3" type="ORF">NK667_14945</name>
</gene>
<evidence type="ECO:0000313" key="4">
    <source>
        <dbReference type="Proteomes" id="UP001059607"/>
    </source>
</evidence>
<dbReference type="InterPro" id="IPR007892">
    <property type="entry name" value="CHASE4"/>
</dbReference>
<proteinExistence type="predicted"/>
<sequence>MPNNLAPIVSTLANRSSLSLARASLFKFVGLLAAVFLLASGSLIYLAHDLDRTEEVESAFYTKKAVQSLEKSLRSTVKDYAFWGDAYKHLHTDIDIDWAYTRQNVGSTLYSDFGFQGVFVVDDANRSVYSVIKGELKPVDAAEWLEQSSWPGFSIKHVPAPRQKRLQPPSSM</sequence>
<keyword evidence="1" id="KW-0472">Membrane</keyword>
<feature type="transmembrane region" description="Helical" evidence="1">
    <location>
        <begin position="25"/>
        <end position="47"/>
    </location>
</feature>
<name>A0ABY5ETT4_9PSED</name>
<organism evidence="3 4">
    <name type="scientific">Pseudomonas nunensis</name>
    <dbReference type="NCBI Taxonomy" id="2961896"/>
    <lineage>
        <taxon>Bacteria</taxon>
        <taxon>Pseudomonadati</taxon>
        <taxon>Pseudomonadota</taxon>
        <taxon>Gammaproteobacteria</taxon>
        <taxon>Pseudomonadales</taxon>
        <taxon>Pseudomonadaceae</taxon>
        <taxon>Pseudomonas</taxon>
    </lineage>
</organism>
<feature type="domain" description="CHASE4" evidence="2">
    <location>
        <begin position="68"/>
        <end position="137"/>
    </location>
</feature>
<evidence type="ECO:0000313" key="3">
    <source>
        <dbReference type="EMBL" id="UTO17590.1"/>
    </source>
</evidence>
<accession>A0ABY5ETT4</accession>
<protein>
    <recommendedName>
        <fullName evidence="2">CHASE4 domain-containing protein</fullName>
    </recommendedName>
</protein>
<keyword evidence="1" id="KW-1133">Transmembrane helix</keyword>
<reference evidence="3" key="1">
    <citation type="submission" date="2022-07" db="EMBL/GenBank/DDBJ databases">
        <title>Pseudomonas nunamit sp. nov. an antifungal species isolated from Greenland.</title>
        <authorList>
            <person name="Ntana F."/>
            <person name="Hennessy R.C."/>
            <person name="Zervas A."/>
            <person name="Stougaard P."/>
        </authorList>
    </citation>
    <scope>NUCLEOTIDE SEQUENCE</scope>
    <source>
        <strain evidence="3">In5</strain>
    </source>
</reference>
<dbReference type="EMBL" id="CP101125">
    <property type="protein sequence ID" value="UTO17590.1"/>
    <property type="molecule type" value="Genomic_DNA"/>
</dbReference>
<keyword evidence="1" id="KW-0812">Transmembrane</keyword>
<dbReference type="Pfam" id="PF05228">
    <property type="entry name" value="CHASE4"/>
    <property type="match status" value="1"/>
</dbReference>
<evidence type="ECO:0000256" key="1">
    <source>
        <dbReference type="SAM" id="Phobius"/>
    </source>
</evidence>
<evidence type="ECO:0000259" key="2">
    <source>
        <dbReference type="Pfam" id="PF05228"/>
    </source>
</evidence>